<dbReference type="Proteomes" id="UP000054636">
    <property type="component" value="Unassembled WGS sequence"/>
</dbReference>
<evidence type="ECO:0000313" key="2">
    <source>
        <dbReference type="EMBL" id="KUF96788.1"/>
    </source>
</evidence>
<protein>
    <submittedName>
        <fullName evidence="2">Kidney mitochondrial carrier protein 1</fullName>
    </submittedName>
</protein>
<gene>
    <name evidence="2" type="ORF">AM588_10006566</name>
</gene>
<dbReference type="Pfam" id="PF13917">
    <property type="entry name" value="zf-CCHC_3"/>
    <property type="match status" value="1"/>
</dbReference>
<feature type="compositionally biased region" description="Low complexity" evidence="1">
    <location>
        <begin position="202"/>
        <end position="260"/>
    </location>
</feature>
<dbReference type="AlphaFoldDB" id="A0A0W8DKB9"/>
<evidence type="ECO:0000313" key="3">
    <source>
        <dbReference type="Proteomes" id="UP000054636"/>
    </source>
</evidence>
<name>A0A0W8DKB9_PHYNI</name>
<feature type="compositionally biased region" description="Basic residues" evidence="1">
    <location>
        <begin position="263"/>
        <end position="275"/>
    </location>
</feature>
<dbReference type="PANTHER" id="PTHR13491">
    <property type="entry name" value="ZCCHC10 PROTEIN"/>
    <property type="match status" value="1"/>
</dbReference>
<organism evidence="2 3">
    <name type="scientific">Phytophthora nicotianae</name>
    <name type="common">Potato buckeye rot agent</name>
    <name type="synonym">Phytophthora parasitica</name>
    <dbReference type="NCBI Taxonomy" id="4792"/>
    <lineage>
        <taxon>Eukaryota</taxon>
        <taxon>Sar</taxon>
        <taxon>Stramenopiles</taxon>
        <taxon>Oomycota</taxon>
        <taxon>Peronosporomycetes</taxon>
        <taxon>Peronosporales</taxon>
        <taxon>Peronosporaceae</taxon>
        <taxon>Phytophthora</taxon>
    </lineage>
</organism>
<dbReference type="PANTHER" id="PTHR13491:SF0">
    <property type="entry name" value="ZINC FINGER CCHC DOMAIN-CONTAINING PROTEIN 10"/>
    <property type="match status" value="1"/>
</dbReference>
<evidence type="ECO:0000256" key="1">
    <source>
        <dbReference type="SAM" id="MobiDB-lite"/>
    </source>
</evidence>
<sequence>MHGQEGLKAALDATELLFGKKQGPLTAEEMLQMAGDAPMTILSRTDVVDQSLVDLAVRIGAVKSKVMGDANGEAPLGIWAQRKEARRNMYATSTDQVRVHRRGLGSSSSSSAAAMCQKCLRPGHWTYECKNEAVYVQRPSRSQQLRNPKLRQPFNKDKPPELLDKEHQKAEKGKKLKLKLKDKAKAKKKSKTSSRCERRRSVSSSGSSSGSDSSSLDSSSSDSDSSDSDSSSDSSSSSSGSDSDSSGSDSDGSASSSNSDRSSRRRHRSKRRRRD</sequence>
<dbReference type="EMBL" id="LNFP01000145">
    <property type="protein sequence ID" value="KUF96788.1"/>
    <property type="molecule type" value="Genomic_DNA"/>
</dbReference>
<feature type="region of interest" description="Disordered" evidence="1">
    <location>
        <begin position="138"/>
        <end position="275"/>
    </location>
</feature>
<comment type="caution">
    <text evidence="2">The sequence shown here is derived from an EMBL/GenBank/DDBJ whole genome shotgun (WGS) entry which is preliminary data.</text>
</comment>
<reference evidence="2 3" key="1">
    <citation type="submission" date="2015-11" db="EMBL/GenBank/DDBJ databases">
        <title>Genomes and virulence difference between two physiological races of Phytophthora nicotianae.</title>
        <authorList>
            <person name="Liu H."/>
            <person name="Ma X."/>
            <person name="Yu H."/>
            <person name="Fang D."/>
            <person name="Li Y."/>
            <person name="Wang X."/>
            <person name="Wang W."/>
            <person name="Dong Y."/>
            <person name="Xiao B."/>
        </authorList>
    </citation>
    <scope>NUCLEOTIDE SEQUENCE [LARGE SCALE GENOMIC DNA]</scope>
    <source>
        <strain evidence="3">race 1</strain>
    </source>
</reference>
<feature type="compositionally biased region" description="Basic and acidic residues" evidence="1">
    <location>
        <begin position="154"/>
        <end position="183"/>
    </location>
</feature>
<proteinExistence type="predicted"/>
<accession>A0A0W8DKB9</accession>
<dbReference type="InterPro" id="IPR039715">
    <property type="entry name" value="ZCCHC10"/>
</dbReference>